<dbReference type="InterPro" id="IPR022790">
    <property type="entry name" value="GH26_dom"/>
</dbReference>
<keyword evidence="8" id="KW-1185">Reference proteome</keyword>
<evidence type="ECO:0000256" key="1">
    <source>
        <dbReference type="ARBA" id="ARBA00022801"/>
    </source>
</evidence>
<dbReference type="Proteomes" id="UP000199103">
    <property type="component" value="Chromosome I"/>
</dbReference>
<dbReference type="EMBL" id="LT629772">
    <property type="protein sequence ID" value="SDS94672.1"/>
    <property type="molecule type" value="Genomic_DNA"/>
</dbReference>
<protein>
    <submittedName>
        <fullName evidence="7">Glycosyl hydrolase family 26</fullName>
    </submittedName>
</protein>
<keyword evidence="2 3" id="KW-0326">Glycosidase</keyword>
<feature type="chain" id="PRO_5009264305" evidence="5">
    <location>
        <begin position="30"/>
        <end position="359"/>
    </location>
</feature>
<keyword evidence="5" id="KW-0732">Signal</keyword>
<evidence type="ECO:0000256" key="2">
    <source>
        <dbReference type="ARBA" id="ARBA00023295"/>
    </source>
</evidence>
<name>A0A1H1WCF5_9ACTN</name>
<comment type="similarity">
    <text evidence="3">Belongs to the glycosyl hydrolase 26 family.</text>
</comment>
<feature type="active site" description="Nucleophile" evidence="3">
    <location>
        <position position="293"/>
    </location>
</feature>
<feature type="domain" description="GH26" evidence="6">
    <location>
        <begin position="34"/>
        <end position="359"/>
    </location>
</feature>
<dbReference type="STRING" id="630515.SAMN04489812_3586"/>
<evidence type="ECO:0000313" key="7">
    <source>
        <dbReference type="EMBL" id="SDS94672.1"/>
    </source>
</evidence>
<evidence type="ECO:0000256" key="5">
    <source>
        <dbReference type="SAM" id="SignalP"/>
    </source>
</evidence>
<organism evidence="7 8">
    <name type="scientific">Microlunatus soli</name>
    <dbReference type="NCBI Taxonomy" id="630515"/>
    <lineage>
        <taxon>Bacteria</taxon>
        <taxon>Bacillati</taxon>
        <taxon>Actinomycetota</taxon>
        <taxon>Actinomycetes</taxon>
        <taxon>Propionibacteriales</taxon>
        <taxon>Propionibacteriaceae</taxon>
        <taxon>Microlunatus</taxon>
    </lineage>
</organism>
<feature type="region of interest" description="Disordered" evidence="4">
    <location>
        <begin position="28"/>
        <end position="67"/>
    </location>
</feature>
<dbReference type="InterPro" id="IPR017853">
    <property type="entry name" value="GH"/>
</dbReference>
<evidence type="ECO:0000256" key="4">
    <source>
        <dbReference type="SAM" id="MobiDB-lite"/>
    </source>
</evidence>
<evidence type="ECO:0000256" key="3">
    <source>
        <dbReference type="PROSITE-ProRule" id="PRU01100"/>
    </source>
</evidence>
<sequence>MRQAGIRSTLLMAVIVLSVLVAGCGAAPAPDTRVPSDEPVPSLSGDGPGLQRARRLLGPPPSGGAWHSGVWPGGGTISAKRANAFGVWRGTPIDTGVTYPATDSWQQIQDSSWHIQTYNGLDGVLAYGLPMLPDNDTGDFRSIVRGDHDEVYRQIADDLIANDRGRSIVRIGWEANGDWFPWNVRADQAAEYIAAFRHIVGVLRGTAPDLVIDFDIACGTTLRGQQNRTDALTKLYPGDDVVDLVGCDIYDWYGTAATDQAGWRRSLRPQAAVGIADVADFARDHGKGLTFPEWGLASPAEHGAGDNPYFIERMRSFFDSQASTLVMENYFNEPDTSLANSIWEPAQMPRAAQAYRRLW</sequence>
<dbReference type="GO" id="GO:0004553">
    <property type="term" value="F:hydrolase activity, hydrolyzing O-glycosyl compounds"/>
    <property type="evidence" value="ECO:0007669"/>
    <property type="project" value="InterPro"/>
</dbReference>
<dbReference type="OrthoDB" id="9816550at2"/>
<dbReference type="PROSITE" id="PS51257">
    <property type="entry name" value="PROKAR_LIPOPROTEIN"/>
    <property type="match status" value="1"/>
</dbReference>
<gene>
    <name evidence="7" type="ORF">SAMN04489812_3586</name>
</gene>
<dbReference type="Gene3D" id="3.20.20.80">
    <property type="entry name" value="Glycosidases"/>
    <property type="match status" value="1"/>
</dbReference>
<proteinExistence type="inferred from homology"/>
<keyword evidence="1 3" id="KW-0378">Hydrolase</keyword>
<evidence type="ECO:0000259" key="6">
    <source>
        <dbReference type="PROSITE" id="PS51764"/>
    </source>
</evidence>
<feature type="active site" description="Proton donor" evidence="3">
    <location>
        <position position="174"/>
    </location>
</feature>
<dbReference type="AlphaFoldDB" id="A0A1H1WCF5"/>
<dbReference type="PROSITE" id="PS51764">
    <property type="entry name" value="GH26"/>
    <property type="match status" value="1"/>
</dbReference>
<evidence type="ECO:0000313" key="8">
    <source>
        <dbReference type="Proteomes" id="UP000199103"/>
    </source>
</evidence>
<feature type="signal peptide" evidence="5">
    <location>
        <begin position="1"/>
        <end position="29"/>
    </location>
</feature>
<reference evidence="7 8" key="1">
    <citation type="submission" date="2016-10" db="EMBL/GenBank/DDBJ databases">
        <authorList>
            <person name="de Groot N.N."/>
        </authorList>
    </citation>
    <scope>NUCLEOTIDE SEQUENCE [LARGE SCALE GENOMIC DNA]</scope>
    <source>
        <strain evidence="7 8">DSM 21800</strain>
    </source>
</reference>
<dbReference type="RefSeq" id="WP_091526848.1">
    <property type="nucleotide sequence ID" value="NZ_LT629772.1"/>
</dbReference>
<accession>A0A1H1WCF5</accession>
<dbReference type="Pfam" id="PF02156">
    <property type="entry name" value="Glyco_hydro_26"/>
    <property type="match status" value="1"/>
</dbReference>
<dbReference type="SUPFAM" id="SSF51445">
    <property type="entry name" value="(Trans)glycosidases"/>
    <property type="match status" value="1"/>
</dbReference>